<evidence type="ECO:0000256" key="2">
    <source>
        <dbReference type="SAM" id="SignalP"/>
    </source>
</evidence>
<dbReference type="SUPFAM" id="SSF51556">
    <property type="entry name" value="Metallo-dependent hydrolases"/>
    <property type="match status" value="1"/>
</dbReference>
<reference evidence="4 5" key="1">
    <citation type="submission" date="2019-09" db="EMBL/GenBank/DDBJ databases">
        <title>Hybrid Assembly of the complete Genome of the Deep-Sea Bacterium Moritella marina from long Nanopore and Illumina reads.</title>
        <authorList>
            <person name="Magin S."/>
            <person name="Georgoulis A."/>
            <person name="Papadimitriou K."/>
            <person name="Iliakis G."/>
            <person name="Vorgias C.E."/>
        </authorList>
    </citation>
    <scope>NUCLEOTIDE SEQUENCE [LARGE SCALE GENOMIC DNA]</scope>
    <source>
        <strain evidence="4 5">MP-1</strain>
    </source>
</reference>
<dbReference type="SUPFAM" id="SSF51338">
    <property type="entry name" value="Composite domain of metallo-dependent hydrolases"/>
    <property type="match status" value="1"/>
</dbReference>
<dbReference type="Proteomes" id="UP000327424">
    <property type="component" value="Chromosome"/>
</dbReference>
<keyword evidence="2" id="KW-0732">Signal</keyword>
<feature type="region of interest" description="Disordered" evidence="1">
    <location>
        <begin position="790"/>
        <end position="809"/>
    </location>
</feature>
<dbReference type="InterPro" id="IPR039366">
    <property type="entry name" value="Pilotin"/>
</dbReference>
<evidence type="ECO:0000256" key="1">
    <source>
        <dbReference type="SAM" id="MobiDB-lite"/>
    </source>
</evidence>
<feature type="chain" id="PRO_5023883761" evidence="2">
    <location>
        <begin position="42"/>
        <end position="809"/>
    </location>
</feature>
<dbReference type="InterPro" id="IPR011059">
    <property type="entry name" value="Metal-dep_hydrolase_composite"/>
</dbReference>
<evidence type="ECO:0000313" key="4">
    <source>
        <dbReference type="EMBL" id="QFI38413.1"/>
    </source>
</evidence>
<keyword evidence="4" id="KW-0378">Hydrolase</keyword>
<dbReference type="OrthoDB" id="9031471at2"/>
<dbReference type="GO" id="GO:0016810">
    <property type="term" value="F:hydrolase activity, acting on carbon-nitrogen (but not peptide) bonds"/>
    <property type="evidence" value="ECO:0007669"/>
    <property type="project" value="InterPro"/>
</dbReference>
<dbReference type="InterPro" id="IPR032466">
    <property type="entry name" value="Metal_Hydrolase"/>
</dbReference>
<feature type="domain" description="Amidohydrolase 3" evidence="3">
    <location>
        <begin position="164"/>
        <end position="656"/>
    </location>
</feature>
<dbReference type="AlphaFoldDB" id="A0A5J6WK05"/>
<accession>A0A5J6WK05</accession>
<organism evidence="4 5">
    <name type="scientific">Moritella marina ATCC 15381</name>
    <dbReference type="NCBI Taxonomy" id="1202962"/>
    <lineage>
        <taxon>Bacteria</taxon>
        <taxon>Pseudomonadati</taxon>
        <taxon>Pseudomonadota</taxon>
        <taxon>Gammaproteobacteria</taxon>
        <taxon>Alteromonadales</taxon>
        <taxon>Moritellaceae</taxon>
        <taxon>Moritella</taxon>
    </lineage>
</organism>
<dbReference type="Gene3D" id="3.10.310.70">
    <property type="match status" value="1"/>
</dbReference>
<feature type="signal peptide" evidence="2">
    <location>
        <begin position="1"/>
        <end position="41"/>
    </location>
</feature>
<gene>
    <name evidence="4" type="ORF">FR932_11405</name>
</gene>
<dbReference type="Gene3D" id="2.30.40.10">
    <property type="entry name" value="Urease, subunit C, domain 1"/>
    <property type="match status" value="1"/>
</dbReference>
<feature type="compositionally biased region" description="Low complexity" evidence="1">
    <location>
        <begin position="791"/>
        <end position="809"/>
    </location>
</feature>
<dbReference type="PANTHER" id="PTHR22642">
    <property type="entry name" value="IMIDAZOLONEPROPIONASE"/>
    <property type="match status" value="1"/>
</dbReference>
<dbReference type="KEGG" id="mmaa:FR932_11405"/>
<dbReference type="Gene3D" id="3.20.20.140">
    <property type="entry name" value="Metal-dependent hydrolases"/>
    <property type="match status" value="1"/>
</dbReference>
<dbReference type="Pfam" id="PF09619">
    <property type="entry name" value="YscW"/>
    <property type="match status" value="1"/>
</dbReference>
<dbReference type="Pfam" id="PF07969">
    <property type="entry name" value="Amidohydro_3"/>
    <property type="match status" value="1"/>
</dbReference>
<dbReference type="EMBL" id="CP044399">
    <property type="protein sequence ID" value="QFI38413.1"/>
    <property type="molecule type" value="Genomic_DNA"/>
</dbReference>
<dbReference type="InterPro" id="IPR033932">
    <property type="entry name" value="YtcJ-like"/>
</dbReference>
<dbReference type="CDD" id="cd01300">
    <property type="entry name" value="YtcJ_like"/>
    <property type="match status" value="1"/>
</dbReference>
<name>A0A5J6WK05_MORMI</name>
<dbReference type="RefSeq" id="WP_019442025.1">
    <property type="nucleotide sequence ID" value="NZ_ALOE01000024.1"/>
</dbReference>
<evidence type="ECO:0000259" key="3">
    <source>
        <dbReference type="Pfam" id="PF07969"/>
    </source>
</evidence>
<evidence type="ECO:0000313" key="5">
    <source>
        <dbReference type="Proteomes" id="UP000327424"/>
    </source>
</evidence>
<keyword evidence="5" id="KW-1185">Reference proteome</keyword>
<sequence length="809" mass="89155">MSTQGLTSPIQSFSVFVQSFMQYFMQITLLCALLFSLQVNASTTTKAETTASLNTDLTTALTNDLNSDLNTASNALTTATPVSEEQATKASSIKVPATTISDTKVPPIKAVQVIADAIYFGGDILTMADVLPSYAEAVATKDTKIIFVGSKLEAMKFSGDNTKLINISGKTMLPGFIEPHVHPSIAAIMLPNEIIAPYDWVLPSEVKKGVSGHFAYLERLKQSIEANAKEDKVFFVWGYHQLWHGELTRQILNELSPDKPVAIIHRSFHEVFLNDAAIKKFALKKADFADNPQVDWDKGHFYEGGWLALVPKIAADLINPESYKLGLKIMSQLVLKNGITTIAEPGFPSSNFELEYKPLKSEMDQEPPYDVFLIPSGTYLYNAKGQSNQKALDFIETLESEYNTDNITFLPKQVKLFSDGAIYSQLMQMKDGYLDGHEGEWMTPLDLFQQQLSFYWDNGYQIHVHANGDLGIQQVLDFNKADQARLAREDHRLTLHHMGYFTPAQVRQLADLDIDASVNPYYLWALADKYAEVGLGSKRAENLVRVNSLMKNDVPVSFHSDFSMAPMEPLTLAWTAVNRITSTGKKVSQGERITAYQAMQAITINAAYTLRLEDTIGSIVVGKTANFTLLEQNPLKVTPMQIKDIPVWGVVFEDQVNTVVVAPKKKNLEVRVIYLERSTLPPSSTITVTLEDVSQTDISHSMLGQKTIAATTSPPYNISLQYDPAAFDSNGDYVVRARIENDGKPLYSATLDLPSLDKLSGQLFELMVKAIPQAPAAVVNAVPLSEGVTMPAESTAPSKPAPSTAPTAP</sequence>
<dbReference type="PANTHER" id="PTHR22642:SF2">
    <property type="entry name" value="PROTEIN LONG AFTER FAR-RED 3"/>
    <property type="match status" value="1"/>
</dbReference>
<dbReference type="InterPro" id="IPR013108">
    <property type="entry name" value="Amidohydro_3"/>
</dbReference>
<protein>
    <submittedName>
        <fullName evidence="4">Amidohydrolase family protein</fullName>
    </submittedName>
</protein>
<proteinExistence type="predicted"/>